<feature type="domain" description="ABC transmembrane type-1" evidence="8">
    <location>
        <begin position="113"/>
        <end position="321"/>
    </location>
</feature>
<feature type="transmembrane region" description="Helical" evidence="7">
    <location>
        <begin position="253"/>
        <end position="279"/>
    </location>
</feature>
<dbReference type="InterPro" id="IPR035906">
    <property type="entry name" value="MetI-like_sf"/>
</dbReference>
<protein>
    <submittedName>
        <fullName evidence="9">ABC transporter permease</fullName>
    </submittedName>
</protein>
<name>A0ABT7JJ72_9DEIO</name>
<comment type="caution">
    <text evidence="9">The sequence shown here is derived from an EMBL/GenBank/DDBJ whole genome shotgun (WGS) entry which is preliminary data.</text>
</comment>
<dbReference type="Gene3D" id="1.10.3720.10">
    <property type="entry name" value="MetI-like"/>
    <property type="match status" value="1"/>
</dbReference>
<keyword evidence="4 7" id="KW-0812">Transmembrane</keyword>
<evidence type="ECO:0000313" key="10">
    <source>
        <dbReference type="Proteomes" id="UP001302059"/>
    </source>
</evidence>
<dbReference type="PANTHER" id="PTHR43386">
    <property type="entry name" value="OLIGOPEPTIDE TRANSPORT SYSTEM PERMEASE PROTEIN APPC"/>
    <property type="match status" value="1"/>
</dbReference>
<feature type="transmembrane region" description="Helical" evidence="7">
    <location>
        <begin position="194"/>
        <end position="214"/>
    </location>
</feature>
<keyword evidence="10" id="KW-1185">Reference proteome</keyword>
<dbReference type="Proteomes" id="UP001302059">
    <property type="component" value="Unassembled WGS sequence"/>
</dbReference>
<dbReference type="Pfam" id="PF12911">
    <property type="entry name" value="OppC_N"/>
    <property type="match status" value="1"/>
</dbReference>
<evidence type="ECO:0000256" key="3">
    <source>
        <dbReference type="ARBA" id="ARBA00022475"/>
    </source>
</evidence>
<reference evidence="9 10" key="1">
    <citation type="submission" date="2023-05" db="EMBL/GenBank/DDBJ databases">
        <authorList>
            <person name="Gao F."/>
        </authorList>
    </citation>
    <scope>NUCLEOTIDE SEQUENCE [LARGE SCALE GENOMIC DNA]</scope>
    <source>
        <strain evidence="9 10">MIMF12</strain>
    </source>
</reference>
<keyword evidence="6 7" id="KW-0472">Membrane</keyword>
<dbReference type="SUPFAM" id="SSF161098">
    <property type="entry name" value="MetI-like"/>
    <property type="match status" value="1"/>
</dbReference>
<keyword evidence="2 7" id="KW-0813">Transport</keyword>
<feature type="transmembrane region" description="Helical" evidence="7">
    <location>
        <begin position="30"/>
        <end position="49"/>
    </location>
</feature>
<keyword evidence="3" id="KW-1003">Cell membrane</keyword>
<dbReference type="EMBL" id="JASNGB010000151">
    <property type="protein sequence ID" value="MDL2345117.1"/>
    <property type="molecule type" value="Genomic_DNA"/>
</dbReference>
<dbReference type="InterPro" id="IPR000515">
    <property type="entry name" value="MetI-like"/>
</dbReference>
<comment type="subcellular location">
    <subcellularLocation>
        <location evidence="1 7">Cell membrane</location>
        <topology evidence="1 7">Multi-pass membrane protein</topology>
    </subcellularLocation>
</comment>
<evidence type="ECO:0000256" key="6">
    <source>
        <dbReference type="ARBA" id="ARBA00023136"/>
    </source>
</evidence>
<keyword evidence="5 7" id="KW-1133">Transmembrane helix</keyword>
<dbReference type="Pfam" id="PF00528">
    <property type="entry name" value="BPD_transp_1"/>
    <property type="match status" value="1"/>
</dbReference>
<dbReference type="InterPro" id="IPR025966">
    <property type="entry name" value="OppC_N"/>
</dbReference>
<gene>
    <name evidence="9" type="ORF">QOL99_13280</name>
</gene>
<accession>A0ABT7JJ72</accession>
<dbReference type="InterPro" id="IPR050366">
    <property type="entry name" value="BP-dependent_transpt_permease"/>
</dbReference>
<evidence type="ECO:0000259" key="8">
    <source>
        <dbReference type="PROSITE" id="PS50928"/>
    </source>
</evidence>
<feature type="transmembrane region" description="Helical" evidence="7">
    <location>
        <begin position="155"/>
        <end position="174"/>
    </location>
</feature>
<evidence type="ECO:0000313" key="9">
    <source>
        <dbReference type="EMBL" id="MDL2345117.1"/>
    </source>
</evidence>
<feature type="transmembrane region" description="Helical" evidence="7">
    <location>
        <begin position="299"/>
        <end position="321"/>
    </location>
</feature>
<dbReference type="PROSITE" id="PS50928">
    <property type="entry name" value="ABC_TM1"/>
    <property type="match status" value="1"/>
</dbReference>
<evidence type="ECO:0000256" key="5">
    <source>
        <dbReference type="ARBA" id="ARBA00022989"/>
    </source>
</evidence>
<dbReference type="RefSeq" id="WP_285524504.1">
    <property type="nucleotide sequence ID" value="NZ_JASNGB010000151.1"/>
</dbReference>
<evidence type="ECO:0000256" key="7">
    <source>
        <dbReference type="RuleBase" id="RU363032"/>
    </source>
</evidence>
<evidence type="ECO:0000256" key="2">
    <source>
        <dbReference type="ARBA" id="ARBA00022448"/>
    </source>
</evidence>
<organism evidence="9 10">
    <name type="scientific">Deinococcus rhizophilus</name>
    <dbReference type="NCBI Taxonomy" id="3049544"/>
    <lineage>
        <taxon>Bacteria</taxon>
        <taxon>Thermotogati</taxon>
        <taxon>Deinococcota</taxon>
        <taxon>Deinococci</taxon>
        <taxon>Deinococcales</taxon>
        <taxon>Deinococcaceae</taxon>
        <taxon>Deinococcus</taxon>
    </lineage>
</organism>
<dbReference type="CDD" id="cd06261">
    <property type="entry name" value="TM_PBP2"/>
    <property type="match status" value="1"/>
</dbReference>
<sequence>MTAAVPAPPKTGRAPSVFWRRFRRSTPGKVGAAIVAAFALLAIFAQWLAPYDARSEPNNFIQRLKPPSVAALWNEEVAAAYTDPVTGRTNIWAAPFGTDDRGRNVARRVLHGAQLSLKVGIASTLLALVVGTLLGVLSGYFGGWLDTVTGYLSDVMLAFPSILLAIGFASIFSSDTPPLPIAALDRLFALNSPQLVTAMLAVSLVQVPVYMRLARAVVLSVREREFVQAAGALGASQGRMVFRHVLPNSLSPLIVQGALSIATATIEVAALGFLGIGAQPPLPEWGTMISDSRQYYIDAPWTMIFPGLAIFLTVLGFNLLGDGLRDVLDPRSTQ</sequence>
<evidence type="ECO:0000256" key="1">
    <source>
        <dbReference type="ARBA" id="ARBA00004651"/>
    </source>
</evidence>
<comment type="similarity">
    <text evidence="7">Belongs to the binding-protein-dependent transport system permease family.</text>
</comment>
<feature type="transmembrane region" description="Helical" evidence="7">
    <location>
        <begin position="119"/>
        <end position="143"/>
    </location>
</feature>
<dbReference type="PANTHER" id="PTHR43386:SF1">
    <property type="entry name" value="D,D-DIPEPTIDE TRANSPORT SYSTEM PERMEASE PROTEIN DDPC-RELATED"/>
    <property type="match status" value="1"/>
</dbReference>
<evidence type="ECO:0000256" key="4">
    <source>
        <dbReference type="ARBA" id="ARBA00022692"/>
    </source>
</evidence>
<proteinExistence type="inferred from homology"/>